<dbReference type="SUPFAM" id="SSF52218">
    <property type="entry name" value="Flavoproteins"/>
    <property type="match status" value="1"/>
</dbReference>
<dbReference type="Proteomes" id="UP000183461">
    <property type="component" value="Unassembled WGS sequence"/>
</dbReference>
<feature type="domain" description="Flavodoxin-like" evidence="1">
    <location>
        <begin position="5"/>
        <end position="150"/>
    </location>
</feature>
<sequence length="151" mass="17072">MPERKFLTVFFSWGGHTRKAAKMITETTGGDQFELKPEKAYSKIYPICVTQAKKERDKDTRPPYAGGIADISQYTDIVIGYPAWWYTCPMIVLSFLEQYDLTGKNVYLFNTHGGSGSVGTDDIKKLCKGNVHKSIDGNHLTEADVREWLNL</sequence>
<evidence type="ECO:0000259" key="1">
    <source>
        <dbReference type="Pfam" id="PF12682"/>
    </source>
</evidence>
<dbReference type="Gene3D" id="3.40.50.360">
    <property type="match status" value="1"/>
</dbReference>
<proteinExistence type="predicted"/>
<evidence type="ECO:0000313" key="2">
    <source>
        <dbReference type="EMBL" id="SFW34612.1"/>
    </source>
</evidence>
<reference evidence="3" key="1">
    <citation type="submission" date="2016-11" db="EMBL/GenBank/DDBJ databases">
        <authorList>
            <person name="Varghese N."/>
            <person name="Submissions S."/>
        </authorList>
    </citation>
    <scope>NUCLEOTIDE SEQUENCE [LARGE SCALE GENOMIC DNA]</scope>
    <source>
        <strain evidence="3">YL228</strain>
    </source>
</reference>
<dbReference type="PANTHER" id="PTHR39201:SF1">
    <property type="entry name" value="FLAVODOXIN-LIKE DOMAIN-CONTAINING PROTEIN"/>
    <property type="match status" value="1"/>
</dbReference>
<dbReference type="GO" id="GO:0010181">
    <property type="term" value="F:FMN binding"/>
    <property type="evidence" value="ECO:0007669"/>
    <property type="project" value="InterPro"/>
</dbReference>
<protein>
    <submittedName>
        <fullName evidence="2">Flavodoxin</fullName>
    </submittedName>
</protein>
<dbReference type="RefSeq" id="WP_072300258.1">
    <property type="nucleotide sequence ID" value="NZ_FPIP01000004.1"/>
</dbReference>
<dbReference type="EMBL" id="FPIP01000004">
    <property type="protein sequence ID" value="SFW34612.1"/>
    <property type="molecule type" value="Genomic_DNA"/>
</dbReference>
<dbReference type="Pfam" id="PF12682">
    <property type="entry name" value="Flavodoxin_4"/>
    <property type="match status" value="1"/>
</dbReference>
<gene>
    <name evidence="2" type="ORF">SAMN02910280_2000</name>
</gene>
<dbReference type="GO" id="GO:0016651">
    <property type="term" value="F:oxidoreductase activity, acting on NAD(P)H"/>
    <property type="evidence" value="ECO:0007669"/>
    <property type="project" value="UniProtKB-ARBA"/>
</dbReference>
<dbReference type="AlphaFoldDB" id="A0A1K1NH13"/>
<dbReference type="PANTHER" id="PTHR39201">
    <property type="entry name" value="EXPORTED PROTEIN-RELATED"/>
    <property type="match status" value="1"/>
</dbReference>
<organism evidence="2 3">
    <name type="scientific">Ruminococcus flavefaciens</name>
    <dbReference type="NCBI Taxonomy" id="1265"/>
    <lineage>
        <taxon>Bacteria</taxon>
        <taxon>Bacillati</taxon>
        <taxon>Bacillota</taxon>
        <taxon>Clostridia</taxon>
        <taxon>Eubacteriales</taxon>
        <taxon>Oscillospiraceae</taxon>
        <taxon>Ruminococcus</taxon>
    </lineage>
</organism>
<dbReference type="InterPro" id="IPR008254">
    <property type="entry name" value="Flavodoxin/NO_synth"/>
</dbReference>
<evidence type="ECO:0000313" key="3">
    <source>
        <dbReference type="Proteomes" id="UP000183461"/>
    </source>
</evidence>
<name>A0A1K1NH13_RUMFL</name>
<accession>A0A1K1NH13</accession>
<dbReference type="InterPro" id="IPR029039">
    <property type="entry name" value="Flavoprotein-like_sf"/>
</dbReference>